<feature type="signal peptide" evidence="1">
    <location>
        <begin position="1"/>
        <end position="18"/>
    </location>
</feature>
<dbReference type="SUPFAM" id="SSF57567">
    <property type="entry name" value="Serine protease inhibitors"/>
    <property type="match status" value="1"/>
</dbReference>
<keyword evidence="3" id="KW-1185">Reference proteome</keyword>
<accession>A0A9N9XB86</accession>
<dbReference type="OrthoDB" id="6724430at2759"/>
<evidence type="ECO:0000256" key="1">
    <source>
        <dbReference type="SAM" id="SignalP"/>
    </source>
</evidence>
<dbReference type="InterPro" id="IPR036084">
    <property type="entry name" value="Ser_inhib-like_sf"/>
</dbReference>
<dbReference type="EMBL" id="OU898278">
    <property type="protein sequence ID" value="CAG9832199.1"/>
    <property type="molecule type" value="Genomic_DNA"/>
</dbReference>
<dbReference type="Proteomes" id="UP001153709">
    <property type="component" value="Chromosome 3"/>
</dbReference>
<name>A0A9N9XB86_DIABA</name>
<feature type="chain" id="PRO_5040460233" description="TIL domain-containing protein" evidence="1">
    <location>
        <begin position="19"/>
        <end position="90"/>
    </location>
</feature>
<protein>
    <recommendedName>
        <fullName evidence="4">TIL domain-containing protein</fullName>
    </recommendedName>
</protein>
<keyword evidence="1" id="KW-0732">Signal</keyword>
<dbReference type="Gene3D" id="2.10.25.10">
    <property type="entry name" value="Laminin"/>
    <property type="match status" value="1"/>
</dbReference>
<proteinExistence type="predicted"/>
<dbReference type="CDD" id="cd19941">
    <property type="entry name" value="TIL"/>
    <property type="match status" value="1"/>
</dbReference>
<evidence type="ECO:0000313" key="2">
    <source>
        <dbReference type="EMBL" id="CAG9832199.1"/>
    </source>
</evidence>
<reference evidence="2" key="1">
    <citation type="submission" date="2022-01" db="EMBL/GenBank/DDBJ databases">
        <authorList>
            <person name="King R."/>
        </authorList>
    </citation>
    <scope>NUCLEOTIDE SEQUENCE</scope>
</reference>
<sequence>MKIIVVYIIVQVTYISSAWLPLPEGLRCPPNEHKGCAPCPCWEPTCQDRNPECPNRGVCAPICIPKCRCNESFIRSNSTGHCIPIDQCTY</sequence>
<organism evidence="2 3">
    <name type="scientific">Diabrotica balteata</name>
    <name type="common">Banded cucumber beetle</name>
    <dbReference type="NCBI Taxonomy" id="107213"/>
    <lineage>
        <taxon>Eukaryota</taxon>
        <taxon>Metazoa</taxon>
        <taxon>Ecdysozoa</taxon>
        <taxon>Arthropoda</taxon>
        <taxon>Hexapoda</taxon>
        <taxon>Insecta</taxon>
        <taxon>Pterygota</taxon>
        <taxon>Neoptera</taxon>
        <taxon>Endopterygota</taxon>
        <taxon>Coleoptera</taxon>
        <taxon>Polyphaga</taxon>
        <taxon>Cucujiformia</taxon>
        <taxon>Chrysomeloidea</taxon>
        <taxon>Chrysomelidae</taxon>
        <taxon>Galerucinae</taxon>
        <taxon>Diabroticina</taxon>
        <taxon>Diabroticites</taxon>
        <taxon>Diabrotica</taxon>
    </lineage>
</organism>
<evidence type="ECO:0008006" key="4">
    <source>
        <dbReference type="Google" id="ProtNLM"/>
    </source>
</evidence>
<evidence type="ECO:0000313" key="3">
    <source>
        <dbReference type="Proteomes" id="UP001153709"/>
    </source>
</evidence>
<dbReference type="AlphaFoldDB" id="A0A9N9XB86"/>
<gene>
    <name evidence="2" type="ORF">DIABBA_LOCUS5725</name>
</gene>